<organism evidence="1 2">
    <name type="scientific">Caerostris extrusa</name>
    <name type="common">Bark spider</name>
    <name type="synonym">Caerostris bankana</name>
    <dbReference type="NCBI Taxonomy" id="172846"/>
    <lineage>
        <taxon>Eukaryota</taxon>
        <taxon>Metazoa</taxon>
        <taxon>Ecdysozoa</taxon>
        <taxon>Arthropoda</taxon>
        <taxon>Chelicerata</taxon>
        <taxon>Arachnida</taxon>
        <taxon>Araneae</taxon>
        <taxon>Araneomorphae</taxon>
        <taxon>Entelegynae</taxon>
        <taxon>Araneoidea</taxon>
        <taxon>Araneidae</taxon>
        <taxon>Caerostris</taxon>
    </lineage>
</organism>
<dbReference type="Proteomes" id="UP001054945">
    <property type="component" value="Unassembled WGS sequence"/>
</dbReference>
<comment type="caution">
    <text evidence="1">The sequence shown here is derived from an EMBL/GenBank/DDBJ whole genome shotgun (WGS) entry which is preliminary data.</text>
</comment>
<sequence>MSFQKSKTAAGTQYNSFRTPDLTLLPGRKIIFQPFRQWRRQTITLSDMKALPIPSSIAMTTGNYNVFSTLFSLRTVRDTNCYISKLQIECFRSNQFLAARKVIHFPFNSIYTSFPGYMHSLPYCT</sequence>
<name>A0AAV4NNF9_CAEEX</name>
<dbReference type="EMBL" id="BPLR01003514">
    <property type="protein sequence ID" value="GIX85461.1"/>
    <property type="molecule type" value="Genomic_DNA"/>
</dbReference>
<proteinExistence type="predicted"/>
<keyword evidence="2" id="KW-1185">Reference proteome</keyword>
<protein>
    <submittedName>
        <fullName evidence="1">Uncharacterized protein</fullName>
    </submittedName>
</protein>
<gene>
    <name evidence="1" type="ORF">CEXT_75751</name>
</gene>
<dbReference type="AlphaFoldDB" id="A0AAV4NNF9"/>
<reference evidence="1 2" key="1">
    <citation type="submission" date="2021-06" db="EMBL/GenBank/DDBJ databases">
        <title>Caerostris extrusa draft genome.</title>
        <authorList>
            <person name="Kono N."/>
            <person name="Arakawa K."/>
        </authorList>
    </citation>
    <scope>NUCLEOTIDE SEQUENCE [LARGE SCALE GENOMIC DNA]</scope>
</reference>
<evidence type="ECO:0000313" key="2">
    <source>
        <dbReference type="Proteomes" id="UP001054945"/>
    </source>
</evidence>
<evidence type="ECO:0000313" key="1">
    <source>
        <dbReference type="EMBL" id="GIX85461.1"/>
    </source>
</evidence>
<accession>A0AAV4NNF9</accession>